<dbReference type="EMBL" id="CP162602">
    <property type="protein sequence ID" value="XDK26813.1"/>
    <property type="molecule type" value="Genomic_DNA"/>
</dbReference>
<reference evidence="2" key="1">
    <citation type="submission" date="2024-07" db="EMBL/GenBank/DDBJ databases">
        <title>Genome Analysis of a Potential Novel Vibrio Species Secreting pH- and Thermo-stable Alginate Lyase and its Application in Producing Alginate Oligosaccharides.</title>
        <authorList>
            <person name="Huang H."/>
            <person name="Bao K."/>
        </authorList>
    </citation>
    <scope>NUCLEOTIDE SEQUENCE</scope>
    <source>
        <strain evidence="2">HB236076</strain>
        <plasmid evidence="2">p-HB236076</plasmid>
    </source>
</reference>
<dbReference type="InterPro" id="IPR038158">
    <property type="entry name" value="H-NOX_domain_sf"/>
</dbReference>
<name>A0AB39HLU3_9VIBR</name>
<sequence length="183" mass="20674">MKGIIFREFLELVEDKFGLLAVETVLQEVGSDGVYTTVGSYDHKELVKLIVSLSKHTGVDVAQLQQVFGETVFISLYNTIPEGANIKECQTTFEFIRHVEDYIHVEVKKLYVDAKPPSFSFISEQESELVFDYYSARCMADVCLGLVKGCANHFGERLSVEKHPIDETGQNVRFTLIRMPLNG</sequence>
<dbReference type="InterPro" id="IPR011644">
    <property type="entry name" value="Heme_NO-bd"/>
</dbReference>
<dbReference type="Gene3D" id="3.90.1520.10">
    <property type="entry name" value="H-NOX domain"/>
    <property type="match status" value="1"/>
</dbReference>
<gene>
    <name evidence="2" type="ORF">AB0763_13580</name>
</gene>
<dbReference type="AlphaFoldDB" id="A0AB39HLU3"/>
<evidence type="ECO:0000259" key="1">
    <source>
        <dbReference type="Pfam" id="PF07700"/>
    </source>
</evidence>
<dbReference type="Pfam" id="PF07700">
    <property type="entry name" value="HNOB"/>
    <property type="match status" value="1"/>
</dbReference>
<geneLocation type="plasmid" evidence="2">
    <name>p-HB236076</name>
</geneLocation>
<dbReference type="RefSeq" id="WP_306099727.1">
    <property type="nucleotide sequence ID" value="NZ_CP162602.1"/>
</dbReference>
<dbReference type="GO" id="GO:0020037">
    <property type="term" value="F:heme binding"/>
    <property type="evidence" value="ECO:0007669"/>
    <property type="project" value="InterPro"/>
</dbReference>
<organism evidence="2">
    <name type="scientific">Vibrio sp. HB236076</name>
    <dbReference type="NCBI Taxonomy" id="3232307"/>
    <lineage>
        <taxon>Bacteria</taxon>
        <taxon>Pseudomonadati</taxon>
        <taxon>Pseudomonadota</taxon>
        <taxon>Gammaproteobacteria</taxon>
        <taxon>Vibrionales</taxon>
        <taxon>Vibrionaceae</taxon>
        <taxon>Vibrio</taxon>
    </lineage>
</organism>
<accession>A0AB39HLU3</accession>
<keyword evidence="2" id="KW-0614">Plasmid</keyword>
<dbReference type="InterPro" id="IPR024096">
    <property type="entry name" value="NO_sig/Golgi_transp_ligand-bd"/>
</dbReference>
<dbReference type="SUPFAM" id="SSF111126">
    <property type="entry name" value="Ligand-binding domain in the NO signalling and Golgi transport"/>
    <property type="match status" value="1"/>
</dbReference>
<dbReference type="KEGG" id="vih:AB0763_13580"/>
<feature type="domain" description="Heme NO-binding" evidence="1">
    <location>
        <begin position="2"/>
        <end position="161"/>
    </location>
</feature>
<proteinExistence type="predicted"/>
<evidence type="ECO:0000313" key="2">
    <source>
        <dbReference type="EMBL" id="XDK26813.1"/>
    </source>
</evidence>
<protein>
    <submittedName>
        <fullName evidence="2">Heme NO-binding domain-containing protein</fullName>
    </submittedName>
</protein>